<sequence>MGIDEVTWQVLTVVLTVSGLVASVVLWRLRGLASGLRGLAWSLLPVAALLTGTWRLIWDIGNAVASWGVRFVFSPVVWLGVGVAGASAALFFLTGVLRRRGAAGRSRPAVDGRPEGASAVTTGSAVDDDMAEIEALLKKRGIS</sequence>
<accession>A0A6J4MPQ7</accession>
<evidence type="ECO:0000256" key="1">
    <source>
        <dbReference type="SAM" id="MobiDB-lite"/>
    </source>
</evidence>
<dbReference type="EMBL" id="CADCUJ010000112">
    <property type="protein sequence ID" value="CAA9365414.1"/>
    <property type="molecule type" value="Genomic_DNA"/>
</dbReference>
<keyword evidence="2" id="KW-0812">Transmembrane</keyword>
<gene>
    <name evidence="3" type="ORF">AVDCRST_MAG72-2671</name>
</gene>
<keyword evidence="2" id="KW-1133">Transmembrane helix</keyword>
<dbReference type="AlphaFoldDB" id="A0A6J4MPQ7"/>
<evidence type="ECO:0000313" key="3">
    <source>
        <dbReference type="EMBL" id="CAA9365414.1"/>
    </source>
</evidence>
<organism evidence="3">
    <name type="scientific">uncultured Nocardioidaceae bacterium</name>
    <dbReference type="NCBI Taxonomy" id="253824"/>
    <lineage>
        <taxon>Bacteria</taxon>
        <taxon>Bacillati</taxon>
        <taxon>Actinomycetota</taxon>
        <taxon>Actinomycetes</taxon>
        <taxon>Propionibacteriales</taxon>
        <taxon>Nocardioidaceae</taxon>
        <taxon>environmental samples</taxon>
    </lineage>
</organism>
<keyword evidence="2" id="KW-0472">Membrane</keyword>
<reference evidence="3" key="1">
    <citation type="submission" date="2020-02" db="EMBL/GenBank/DDBJ databases">
        <authorList>
            <person name="Meier V. D."/>
        </authorList>
    </citation>
    <scope>NUCLEOTIDE SEQUENCE</scope>
    <source>
        <strain evidence="3">AVDCRST_MAG72</strain>
    </source>
</reference>
<proteinExistence type="predicted"/>
<name>A0A6J4MPQ7_9ACTN</name>
<evidence type="ECO:0008006" key="4">
    <source>
        <dbReference type="Google" id="ProtNLM"/>
    </source>
</evidence>
<evidence type="ECO:0000256" key="2">
    <source>
        <dbReference type="SAM" id="Phobius"/>
    </source>
</evidence>
<feature type="transmembrane region" description="Helical" evidence="2">
    <location>
        <begin position="39"/>
        <end position="57"/>
    </location>
</feature>
<feature type="transmembrane region" description="Helical" evidence="2">
    <location>
        <begin position="77"/>
        <end position="97"/>
    </location>
</feature>
<feature type="transmembrane region" description="Helical" evidence="2">
    <location>
        <begin position="6"/>
        <end position="27"/>
    </location>
</feature>
<protein>
    <recommendedName>
        <fullName evidence="4">Cellulose synthase</fullName>
    </recommendedName>
</protein>
<feature type="region of interest" description="Disordered" evidence="1">
    <location>
        <begin position="103"/>
        <end position="123"/>
    </location>
</feature>